<dbReference type="Proteomes" id="UP001157006">
    <property type="component" value="Chromosome 3"/>
</dbReference>
<dbReference type="AlphaFoldDB" id="A0AAV0ZU49"/>
<keyword evidence="2" id="KW-1185">Reference proteome</keyword>
<evidence type="ECO:0000313" key="1">
    <source>
        <dbReference type="EMBL" id="CAI8601991.1"/>
    </source>
</evidence>
<accession>A0AAV0ZU49</accession>
<dbReference type="EMBL" id="OX451738">
    <property type="protein sequence ID" value="CAI8601991.1"/>
    <property type="molecule type" value="Genomic_DNA"/>
</dbReference>
<name>A0AAV0ZU49_VICFA</name>
<protein>
    <submittedName>
        <fullName evidence="1">Uncharacterized protein</fullName>
    </submittedName>
</protein>
<evidence type="ECO:0000313" key="2">
    <source>
        <dbReference type="Proteomes" id="UP001157006"/>
    </source>
</evidence>
<proteinExistence type="predicted"/>
<gene>
    <name evidence="1" type="ORF">VFH_III019720</name>
</gene>
<organism evidence="1 2">
    <name type="scientific">Vicia faba</name>
    <name type="common">Broad bean</name>
    <name type="synonym">Faba vulgaris</name>
    <dbReference type="NCBI Taxonomy" id="3906"/>
    <lineage>
        <taxon>Eukaryota</taxon>
        <taxon>Viridiplantae</taxon>
        <taxon>Streptophyta</taxon>
        <taxon>Embryophyta</taxon>
        <taxon>Tracheophyta</taxon>
        <taxon>Spermatophyta</taxon>
        <taxon>Magnoliopsida</taxon>
        <taxon>eudicotyledons</taxon>
        <taxon>Gunneridae</taxon>
        <taxon>Pentapetalae</taxon>
        <taxon>rosids</taxon>
        <taxon>fabids</taxon>
        <taxon>Fabales</taxon>
        <taxon>Fabaceae</taxon>
        <taxon>Papilionoideae</taxon>
        <taxon>50 kb inversion clade</taxon>
        <taxon>NPAAA clade</taxon>
        <taxon>Hologalegina</taxon>
        <taxon>IRL clade</taxon>
        <taxon>Fabeae</taxon>
        <taxon>Vicia</taxon>
    </lineage>
</organism>
<reference evidence="1 2" key="1">
    <citation type="submission" date="2023-01" db="EMBL/GenBank/DDBJ databases">
        <authorList>
            <person name="Kreplak J."/>
        </authorList>
    </citation>
    <scope>NUCLEOTIDE SEQUENCE [LARGE SCALE GENOMIC DNA]</scope>
</reference>
<sequence length="98" mass="11280">MHPPVGFTFVFVSHYILQVPSLCFQKAKINSVLDWHHLHLNLRRRAAAEAEKVLASSLSTIENIWLKGIQLMFSGEPKLTQYWIGIPLMEQSFRTTKS</sequence>